<keyword evidence="3" id="KW-0998">Cell outer membrane</keyword>
<proteinExistence type="predicted"/>
<dbReference type="InterPro" id="IPR036942">
    <property type="entry name" value="Beta-barrel_TonB_sf"/>
</dbReference>
<evidence type="ECO:0000256" key="2">
    <source>
        <dbReference type="ARBA" id="ARBA00023136"/>
    </source>
</evidence>
<sequence>MGGSKFLLIALLLAFYVSDVFAQFIMPDTIPDQDIEEVVVVAKLPELEIKADKMTYHLDASVVRKQGSLYEVLETLPGVVVNKDGSIYMNGKSGINVLIDGKQTYLSGQELVNLLKATPASTADKIDLITHPSARYDASGNSGLIDIHTKKIKLQGLNLSVNGGFSQGIRSKGNGSFSLNRRNGKFNFYLTYSFYQGNDQHDLEINRLYSSELTGLASDLKLYQYSYSESPYASHYYRAGVDFYLSPQTTIGVSTNGNIFHGENEGDMDSSFSLYPRTAPDSTAHTLNLNDRHKINFSGGISLTHRFDSVGKVLDASFDYLNFHSDEDQFIYNSFRNLINQIERQDSMRGDIKGNINLYAGQINMKFPFENGWVLNAGVKSSYVSIDNEALYANRIQNAWSSNEGLTQGFSYKENINAAYIEGNARLGELSVQAGLRLENTRYKGRQTAVACDSSFSDHSIDLFPTVLLEYALGENKLSLFYGKRINRPNYGDLNPSTYIFDNYTYERGNTLLKPEKTDNLELSYAFKDLFKAAFLFSYTSKAMVKSYIVEENKRVFVTPLNLNRAISLGPRVNTGILSPVSFWNLSANAAFVYNRYQWSEELSNKVNEDCTWIAGLNNQFSFSKGWSAELSGYYNGRMAAGQATISPVWQVNCGIQKSILKNKATVSLFARDIFHSYRYNMELTVPGQRAFTKERYDNTLVGVSFFWRFSKGYETKESGRKSDIDQSKRINL</sequence>
<dbReference type="PANTHER" id="PTHR40980:SF4">
    <property type="entry name" value="TONB-DEPENDENT RECEPTOR-LIKE BETA-BARREL DOMAIN-CONTAINING PROTEIN"/>
    <property type="match status" value="1"/>
</dbReference>
<dbReference type="InterPro" id="IPR041700">
    <property type="entry name" value="OMP_b-brl_3"/>
</dbReference>
<reference evidence="6 7" key="1">
    <citation type="submission" date="2013-04" db="EMBL/GenBank/DDBJ databases">
        <title>The Genome Sequence of Parabacteroides gordonii DSM 23371.</title>
        <authorList>
            <consortium name="The Broad Institute Genomics Platform"/>
            <person name="Earl A."/>
            <person name="Ward D."/>
            <person name="Feldgarden M."/>
            <person name="Gevers D."/>
            <person name="Martens E."/>
            <person name="Sakamoto M."/>
            <person name="Benno Y."/>
            <person name="Suzuki N."/>
            <person name="Matsunaga N."/>
            <person name="Koshihara K."/>
            <person name="Seki M."/>
            <person name="Komiya H."/>
            <person name="Walker B."/>
            <person name="Young S."/>
            <person name="Zeng Q."/>
            <person name="Gargeya S."/>
            <person name="Fitzgerald M."/>
            <person name="Haas B."/>
            <person name="Abouelleil A."/>
            <person name="Allen A.W."/>
            <person name="Alvarado L."/>
            <person name="Arachchi H.M."/>
            <person name="Berlin A.M."/>
            <person name="Chapman S.B."/>
            <person name="Gainer-Dewar J."/>
            <person name="Goldberg J."/>
            <person name="Griggs A."/>
            <person name="Gujja S."/>
            <person name="Hansen M."/>
            <person name="Howarth C."/>
            <person name="Imamovic A."/>
            <person name="Ireland A."/>
            <person name="Larimer J."/>
            <person name="McCowan C."/>
            <person name="Murphy C."/>
            <person name="Pearson M."/>
            <person name="Poon T.W."/>
            <person name="Priest M."/>
            <person name="Roberts A."/>
            <person name="Saif S."/>
            <person name="Shea T."/>
            <person name="Sisk P."/>
            <person name="Sykes S."/>
            <person name="Wortman J."/>
            <person name="Nusbaum C."/>
            <person name="Birren B."/>
        </authorList>
    </citation>
    <scope>NUCLEOTIDE SEQUENCE [LARGE SCALE GENOMIC DNA]</scope>
    <source>
        <strain evidence="6 7">MS-1</strain>
    </source>
</reference>
<evidence type="ECO:0000313" key="6">
    <source>
        <dbReference type="EMBL" id="KKB56623.1"/>
    </source>
</evidence>
<dbReference type="GO" id="GO:0009279">
    <property type="term" value="C:cell outer membrane"/>
    <property type="evidence" value="ECO:0007669"/>
    <property type="project" value="UniProtKB-SubCell"/>
</dbReference>
<evidence type="ECO:0000256" key="4">
    <source>
        <dbReference type="SAM" id="SignalP"/>
    </source>
</evidence>
<dbReference type="HOGENOM" id="CLU_017617_1_0_10"/>
<comment type="caution">
    <text evidence="6">The sequence shown here is derived from an EMBL/GenBank/DDBJ whole genome shotgun (WGS) entry which is preliminary data.</text>
</comment>
<feature type="chain" id="PRO_5002489891" description="Outer membrane protein beta-barrel domain-containing protein" evidence="4">
    <location>
        <begin position="23"/>
        <end position="733"/>
    </location>
</feature>
<accession>A0A0F5JFZ6</accession>
<feature type="signal peptide" evidence="4">
    <location>
        <begin position="1"/>
        <end position="22"/>
    </location>
</feature>
<evidence type="ECO:0000259" key="5">
    <source>
        <dbReference type="Pfam" id="PF14905"/>
    </source>
</evidence>
<evidence type="ECO:0000256" key="1">
    <source>
        <dbReference type="ARBA" id="ARBA00004442"/>
    </source>
</evidence>
<evidence type="ECO:0000313" key="7">
    <source>
        <dbReference type="Proteomes" id="UP000033035"/>
    </source>
</evidence>
<comment type="subcellular location">
    <subcellularLocation>
        <location evidence="1">Cell outer membrane</location>
    </subcellularLocation>
</comment>
<organism evidence="6 7">
    <name type="scientific">Parabacteroides gordonii MS-1 = DSM 23371</name>
    <dbReference type="NCBI Taxonomy" id="1203610"/>
    <lineage>
        <taxon>Bacteria</taxon>
        <taxon>Pseudomonadati</taxon>
        <taxon>Bacteroidota</taxon>
        <taxon>Bacteroidia</taxon>
        <taxon>Bacteroidales</taxon>
        <taxon>Tannerellaceae</taxon>
        <taxon>Parabacteroides</taxon>
    </lineage>
</organism>
<dbReference type="RefSeq" id="WP_028728263.1">
    <property type="nucleotide sequence ID" value="NZ_AUAE01000028.1"/>
</dbReference>
<dbReference type="Pfam" id="PF14905">
    <property type="entry name" value="OMP_b-brl_3"/>
    <property type="match status" value="1"/>
</dbReference>
<dbReference type="AlphaFoldDB" id="A0A0F5JFZ6"/>
<name>A0A0F5JFZ6_9BACT</name>
<dbReference type="SUPFAM" id="SSF56935">
    <property type="entry name" value="Porins"/>
    <property type="match status" value="1"/>
</dbReference>
<keyword evidence="2" id="KW-0472">Membrane</keyword>
<dbReference type="InterPro" id="IPR037066">
    <property type="entry name" value="Plug_dom_sf"/>
</dbReference>
<dbReference type="PATRIC" id="fig|1203610.3.peg.2319"/>
<gene>
    <name evidence="6" type="ORF">HMPREF1536_02259</name>
</gene>
<keyword evidence="7" id="KW-1185">Reference proteome</keyword>
<evidence type="ECO:0000256" key="3">
    <source>
        <dbReference type="ARBA" id="ARBA00023237"/>
    </source>
</evidence>
<dbReference type="Proteomes" id="UP000033035">
    <property type="component" value="Unassembled WGS sequence"/>
</dbReference>
<feature type="domain" description="Outer membrane protein beta-barrel" evidence="5">
    <location>
        <begin position="305"/>
        <end position="706"/>
    </location>
</feature>
<dbReference type="EMBL" id="AQHW01000014">
    <property type="protein sequence ID" value="KKB56623.1"/>
    <property type="molecule type" value="Genomic_DNA"/>
</dbReference>
<dbReference type="STRING" id="1203610.HMPREF1536_02259"/>
<dbReference type="Gene3D" id="2.170.130.10">
    <property type="entry name" value="TonB-dependent receptor, plug domain"/>
    <property type="match status" value="1"/>
</dbReference>
<dbReference type="Gene3D" id="2.40.170.20">
    <property type="entry name" value="TonB-dependent receptor, beta-barrel domain"/>
    <property type="match status" value="1"/>
</dbReference>
<dbReference type="PANTHER" id="PTHR40980">
    <property type="entry name" value="PLUG DOMAIN-CONTAINING PROTEIN"/>
    <property type="match status" value="1"/>
</dbReference>
<protein>
    <recommendedName>
        <fullName evidence="5">Outer membrane protein beta-barrel domain-containing protein</fullName>
    </recommendedName>
</protein>
<keyword evidence="4" id="KW-0732">Signal</keyword>